<dbReference type="EMBL" id="LJZR01000038">
    <property type="protein sequence ID" value="KPQ33132.1"/>
    <property type="molecule type" value="Genomic_DNA"/>
</dbReference>
<sequence>MYIVEFTLKYTAMPLTVQKEDKEAAEALYKKALDAISSGNPAILEAGCDKVTDKKIAMTVSELIAVQIYDKEGKGGAAGRAPGFFALAGDE</sequence>
<dbReference type="NCBIfam" id="NF010236">
    <property type="entry name" value="PRK13683.1"/>
    <property type="match status" value="1"/>
</dbReference>
<organism evidence="1 2">
    <name type="scientific">Phormidesmis priestleyi Ana</name>
    <dbReference type="NCBI Taxonomy" id="1666911"/>
    <lineage>
        <taxon>Bacteria</taxon>
        <taxon>Bacillati</taxon>
        <taxon>Cyanobacteriota</taxon>
        <taxon>Cyanophyceae</taxon>
        <taxon>Leptolyngbyales</taxon>
        <taxon>Leptolyngbyaceae</taxon>
        <taxon>Phormidesmis</taxon>
    </lineage>
</organism>
<dbReference type="Proteomes" id="UP000050465">
    <property type="component" value="Unassembled WGS sequence"/>
</dbReference>
<reference evidence="1 2" key="1">
    <citation type="submission" date="2015-09" db="EMBL/GenBank/DDBJ databases">
        <title>Identification and resolution of microdiversity through metagenomic sequencing of parallel consortia.</title>
        <authorList>
            <person name="Nelson W.C."/>
            <person name="Romine M.F."/>
            <person name="Lindemann S.R."/>
        </authorList>
    </citation>
    <scope>NUCLEOTIDE SEQUENCE [LARGE SCALE GENOMIC DNA]</scope>
    <source>
        <strain evidence="1">Ana</strain>
    </source>
</reference>
<dbReference type="InterPro" id="IPR020885">
    <property type="entry name" value="UPF0367"/>
</dbReference>
<name>A0A0P7ZSI9_9CYAN</name>
<comment type="caution">
    <text evidence="1">The sequence shown here is derived from an EMBL/GenBank/DDBJ whole genome shotgun (WGS) entry which is preliminary data.</text>
</comment>
<dbReference type="STRING" id="1666911.HLUCCA11_19645"/>
<protein>
    <submittedName>
        <fullName evidence="1">Uncharacterized protein</fullName>
    </submittedName>
</protein>
<dbReference type="PATRIC" id="fig|1666911.3.peg.2229"/>
<accession>A0A0P7ZSI9</accession>
<proteinExistence type="predicted"/>
<evidence type="ECO:0000313" key="2">
    <source>
        <dbReference type="Proteomes" id="UP000050465"/>
    </source>
</evidence>
<evidence type="ECO:0000313" key="1">
    <source>
        <dbReference type="EMBL" id="KPQ33132.1"/>
    </source>
</evidence>
<dbReference type="AlphaFoldDB" id="A0A0P7ZSI9"/>
<gene>
    <name evidence="1" type="ORF">HLUCCA11_19645</name>
</gene>
<dbReference type="Pfam" id="PF26132">
    <property type="entry name" value="UPF0367"/>
    <property type="match status" value="1"/>
</dbReference>